<dbReference type="EMBL" id="CAJNRF010011392">
    <property type="protein sequence ID" value="CAF2131142.1"/>
    <property type="molecule type" value="Genomic_DNA"/>
</dbReference>
<dbReference type="EMBL" id="CAJOBI010080829">
    <property type="protein sequence ID" value="CAF4497872.1"/>
    <property type="molecule type" value="Genomic_DNA"/>
</dbReference>
<evidence type="ECO:0000256" key="1">
    <source>
        <dbReference type="ARBA" id="ARBA00023125"/>
    </source>
</evidence>
<evidence type="ECO:0000313" key="9">
    <source>
        <dbReference type="EMBL" id="CAF4141663.1"/>
    </source>
</evidence>
<dbReference type="Pfam" id="PF00010">
    <property type="entry name" value="HLH"/>
    <property type="match status" value="1"/>
</dbReference>
<dbReference type="EMBL" id="CAJOBG010009492">
    <property type="protein sequence ID" value="CAF4267480.1"/>
    <property type="molecule type" value="Genomic_DNA"/>
</dbReference>
<sequence length="131" mass="15498">MAYETYYHSVFNANGENQYVMSNMNYNSSLCTTSVEPMMIPLDSKKKTIRRSKHIPHHLRPQHLVEKRNRRERRRVKNVNQAFVILQALLPLDTYNNNKQKSNSTRISKVYTLRKAIDYIEALQNILNETN</sequence>
<dbReference type="InterPro" id="IPR050283">
    <property type="entry name" value="E-box_TF_Regulators"/>
</dbReference>
<evidence type="ECO:0000313" key="3">
    <source>
        <dbReference type="EMBL" id="CAF1515889.1"/>
    </source>
</evidence>
<dbReference type="GO" id="GO:0032502">
    <property type="term" value="P:developmental process"/>
    <property type="evidence" value="ECO:0007669"/>
    <property type="project" value="TreeGrafter"/>
</dbReference>
<evidence type="ECO:0000313" key="8">
    <source>
        <dbReference type="EMBL" id="CAF3871686.1"/>
    </source>
</evidence>
<dbReference type="Proteomes" id="UP000663855">
    <property type="component" value="Unassembled WGS sequence"/>
</dbReference>
<dbReference type="GO" id="GO:0046983">
    <property type="term" value="F:protein dimerization activity"/>
    <property type="evidence" value="ECO:0007669"/>
    <property type="project" value="InterPro"/>
</dbReference>
<dbReference type="PANTHER" id="PTHR23349">
    <property type="entry name" value="BASIC HELIX-LOOP-HELIX TRANSCRIPTION FACTOR, TWIST"/>
    <property type="match status" value="1"/>
</dbReference>
<proteinExistence type="predicted"/>
<dbReference type="Proteomes" id="UP000663856">
    <property type="component" value="Unassembled WGS sequence"/>
</dbReference>
<dbReference type="Proteomes" id="UP000663866">
    <property type="component" value="Unassembled WGS sequence"/>
</dbReference>
<dbReference type="Proteomes" id="UP000676336">
    <property type="component" value="Unassembled WGS sequence"/>
</dbReference>
<dbReference type="InterPro" id="IPR011598">
    <property type="entry name" value="bHLH_dom"/>
</dbReference>
<dbReference type="EMBL" id="CAJOBH010001753">
    <property type="protein sequence ID" value="CAF3871686.1"/>
    <property type="molecule type" value="Genomic_DNA"/>
</dbReference>
<dbReference type="Gene3D" id="4.10.280.10">
    <property type="entry name" value="Helix-loop-helix DNA-binding domain"/>
    <property type="match status" value="1"/>
</dbReference>
<evidence type="ECO:0000259" key="2">
    <source>
        <dbReference type="PROSITE" id="PS50888"/>
    </source>
</evidence>
<accession>A0A815UGL1</accession>
<dbReference type="OrthoDB" id="6241467at2759"/>
<dbReference type="SUPFAM" id="SSF47459">
    <property type="entry name" value="HLH, helix-loop-helix DNA-binding domain"/>
    <property type="match status" value="1"/>
</dbReference>
<dbReference type="InterPro" id="IPR036638">
    <property type="entry name" value="HLH_DNA-bd_sf"/>
</dbReference>
<name>A0A815UGL1_9BILA</name>
<dbReference type="AlphaFoldDB" id="A0A815UGL1"/>
<dbReference type="GO" id="GO:0000977">
    <property type="term" value="F:RNA polymerase II transcription regulatory region sequence-specific DNA binding"/>
    <property type="evidence" value="ECO:0007669"/>
    <property type="project" value="TreeGrafter"/>
</dbReference>
<evidence type="ECO:0000313" key="11">
    <source>
        <dbReference type="EMBL" id="CAF4267480.1"/>
    </source>
</evidence>
<dbReference type="Proteomes" id="UP000663887">
    <property type="component" value="Unassembled WGS sequence"/>
</dbReference>
<dbReference type="EMBL" id="CAJNRE010006897">
    <property type="protein sequence ID" value="CAF2059932.1"/>
    <property type="molecule type" value="Genomic_DNA"/>
</dbReference>
<evidence type="ECO:0000313" key="4">
    <source>
        <dbReference type="EMBL" id="CAF1603890.1"/>
    </source>
</evidence>
<dbReference type="SMART" id="SM00353">
    <property type="entry name" value="HLH"/>
    <property type="match status" value="1"/>
</dbReference>
<evidence type="ECO:0000313" key="10">
    <source>
        <dbReference type="EMBL" id="CAF4153262.1"/>
    </source>
</evidence>
<dbReference type="EMBL" id="CAJOBF010004798">
    <property type="protein sequence ID" value="CAF4153262.1"/>
    <property type="molecule type" value="Genomic_DNA"/>
</dbReference>
<dbReference type="Proteomes" id="UP000663824">
    <property type="component" value="Unassembled WGS sequence"/>
</dbReference>
<dbReference type="PROSITE" id="PS50888">
    <property type="entry name" value="BHLH"/>
    <property type="match status" value="1"/>
</dbReference>
<dbReference type="PANTHER" id="PTHR23349:SF108">
    <property type="entry name" value="BHLH DOMAIN-CONTAINING PROTEIN"/>
    <property type="match status" value="1"/>
</dbReference>
<dbReference type="EMBL" id="CAJNRG010013406">
    <property type="protein sequence ID" value="CAF2147922.1"/>
    <property type="molecule type" value="Genomic_DNA"/>
</dbReference>
<dbReference type="EMBL" id="CAJOBJ010009571">
    <property type="protein sequence ID" value="CAF4141663.1"/>
    <property type="molecule type" value="Genomic_DNA"/>
</dbReference>
<evidence type="ECO:0000313" key="6">
    <source>
        <dbReference type="EMBL" id="CAF2131142.1"/>
    </source>
</evidence>
<evidence type="ECO:0000313" key="5">
    <source>
        <dbReference type="EMBL" id="CAF2059932.1"/>
    </source>
</evidence>
<feature type="domain" description="BHLH" evidence="2">
    <location>
        <begin position="63"/>
        <end position="123"/>
    </location>
</feature>
<organism evidence="3 13">
    <name type="scientific">Rotaria magnacalcarata</name>
    <dbReference type="NCBI Taxonomy" id="392030"/>
    <lineage>
        <taxon>Eukaryota</taxon>
        <taxon>Metazoa</taxon>
        <taxon>Spiralia</taxon>
        <taxon>Gnathifera</taxon>
        <taxon>Rotifera</taxon>
        <taxon>Eurotatoria</taxon>
        <taxon>Bdelloidea</taxon>
        <taxon>Philodinida</taxon>
        <taxon>Philodinidae</taxon>
        <taxon>Rotaria</taxon>
    </lineage>
</organism>
<evidence type="ECO:0000313" key="7">
    <source>
        <dbReference type="EMBL" id="CAF2147922.1"/>
    </source>
</evidence>
<dbReference type="Proteomes" id="UP000663834">
    <property type="component" value="Unassembled WGS sequence"/>
</dbReference>
<gene>
    <name evidence="8" type="ORF">BYL167_LOCUS6953</name>
    <name evidence="3" type="ORF">CJN711_LOCUS28106</name>
    <name evidence="9" type="ORF">GIL414_LOCUS19044</name>
    <name evidence="4" type="ORF">KQP761_LOCUS22602</name>
    <name evidence="5" type="ORF">MBJ925_LOCUS14717</name>
    <name evidence="11" type="ORF">OVN521_LOCUS29906</name>
    <name evidence="12" type="ORF">SMN809_LOCUS34784</name>
    <name evidence="10" type="ORF">UXM345_LOCUS25250</name>
    <name evidence="6" type="ORF">WKI299_LOCUS26312</name>
    <name evidence="7" type="ORF">XDN619_LOCUS28085</name>
</gene>
<evidence type="ECO:0000313" key="13">
    <source>
        <dbReference type="Proteomes" id="UP000663855"/>
    </source>
</evidence>
<dbReference type="EMBL" id="CAJNOW010011853">
    <property type="protein sequence ID" value="CAF1603890.1"/>
    <property type="molecule type" value="Genomic_DNA"/>
</dbReference>
<evidence type="ECO:0000313" key="12">
    <source>
        <dbReference type="EMBL" id="CAF4497872.1"/>
    </source>
</evidence>
<keyword evidence="1" id="KW-0238">DNA-binding</keyword>
<keyword evidence="14" id="KW-1185">Reference proteome</keyword>
<dbReference type="GO" id="GO:0000981">
    <property type="term" value="F:DNA-binding transcription factor activity, RNA polymerase II-specific"/>
    <property type="evidence" value="ECO:0007669"/>
    <property type="project" value="TreeGrafter"/>
</dbReference>
<reference evidence="3" key="1">
    <citation type="submission" date="2021-02" db="EMBL/GenBank/DDBJ databases">
        <authorList>
            <person name="Nowell W R."/>
        </authorList>
    </citation>
    <scope>NUCLEOTIDE SEQUENCE</scope>
</reference>
<comment type="caution">
    <text evidence="3">The sequence shown here is derived from an EMBL/GenBank/DDBJ whole genome shotgun (WGS) entry which is preliminary data.</text>
</comment>
<protein>
    <recommendedName>
        <fullName evidence="2">BHLH domain-containing protein</fullName>
    </recommendedName>
</protein>
<dbReference type="Proteomes" id="UP000663842">
    <property type="component" value="Unassembled WGS sequence"/>
</dbReference>
<evidence type="ECO:0000313" key="14">
    <source>
        <dbReference type="Proteomes" id="UP000663866"/>
    </source>
</evidence>
<dbReference type="EMBL" id="CAJNOV010013240">
    <property type="protein sequence ID" value="CAF1515889.1"/>
    <property type="molecule type" value="Genomic_DNA"/>
</dbReference>
<dbReference type="Proteomes" id="UP000681967">
    <property type="component" value="Unassembled WGS sequence"/>
</dbReference>
<dbReference type="Proteomes" id="UP000681720">
    <property type="component" value="Unassembled WGS sequence"/>
</dbReference>